<dbReference type="STRING" id="29542.A6070_11580"/>
<dbReference type="RefSeq" id="WP_072285922.1">
    <property type="nucleotide sequence ID" value="NZ_CP015455.1"/>
</dbReference>
<gene>
    <name evidence="1" type="ORF">A7E75_02955</name>
</gene>
<name>A0A1L3GE57_SYNAC</name>
<dbReference type="OrthoDB" id="7325655at2"/>
<reference evidence="1 2" key="1">
    <citation type="journal article" date="2017" name="Genome Announc.">
        <title>Complete Genome Sequences of Two Acetylene-Fermenting Pelobacter acetylenicus Strains.</title>
        <authorList>
            <person name="Sutton J.M."/>
            <person name="Baesman S.M."/>
            <person name="Fierst J.L."/>
            <person name="Poret-Peterson A.T."/>
            <person name="Oremland R.S."/>
            <person name="Dunlap D.S."/>
            <person name="Akob D.M."/>
        </authorList>
    </citation>
    <scope>NUCLEOTIDE SEQUENCE [LARGE SCALE GENOMIC DNA]</scope>
    <source>
        <strain evidence="1 2">DSM 3247</strain>
    </source>
</reference>
<evidence type="ECO:0000313" key="2">
    <source>
        <dbReference type="Proteomes" id="UP000182264"/>
    </source>
</evidence>
<protein>
    <submittedName>
        <fullName evidence="1">Uncharacterized protein</fullName>
    </submittedName>
</protein>
<dbReference type="KEGG" id="pace:A6070_11580"/>
<dbReference type="InterPro" id="IPR044000">
    <property type="entry name" value="Phage_tube_2"/>
</dbReference>
<dbReference type="EMBL" id="CP015518">
    <property type="protein sequence ID" value="APG24105.1"/>
    <property type="molecule type" value="Genomic_DNA"/>
</dbReference>
<dbReference type="AlphaFoldDB" id="A0A1L3GE57"/>
<dbReference type="Proteomes" id="UP000182264">
    <property type="component" value="Chromosome"/>
</dbReference>
<keyword evidence="2" id="KW-1185">Reference proteome</keyword>
<proteinExistence type="predicted"/>
<evidence type="ECO:0000313" key="1">
    <source>
        <dbReference type="EMBL" id="APG24105.1"/>
    </source>
</evidence>
<accession>A0A1L3GE57</accession>
<organism evidence="1 2">
    <name type="scientific">Syntrophotalea acetylenica</name>
    <name type="common">Pelobacter acetylenicus</name>
    <dbReference type="NCBI Taxonomy" id="29542"/>
    <lineage>
        <taxon>Bacteria</taxon>
        <taxon>Pseudomonadati</taxon>
        <taxon>Thermodesulfobacteriota</taxon>
        <taxon>Desulfuromonadia</taxon>
        <taxon>Desulfuromonadales</taxon>
        <taxon>Syntrophotaleaceae</taxon>
        <taxon>Syntrophotalea</taxon>
    </lineage>
</organism>
<sequence length="370" mass="39220">MSIFRKSNTTVYAKMQAAKDAAAVVDGANAIDVLQDSAFVQPKGNLIDRGLIRGGRWPSKKVVGGRWGEGPLNLEIRGSGTAGTAPEFGPLLQTLLGTATTNSAGTVADVAATTTEFDSALDLTVGQLVRVEIGSGYEVRRIATKDGVGPFTYTVHRAFSQSPADGAVIAAGVTYHHLGTETESYMTLEQYLDGLKLLCTDAVCEKLDVATTEKEVIKGTFAIRAIGCAESNDSDSLTPAYDDTDPLIGTDCNLLLDGTALNMKSMEFSLGTRRERGGVNSTGISELPFSSKFEATCKLTPWVEDKTPFTNFFAGALADVEMTKGATAGNILHILIEDVQREGPSIGDDDGDFTWEDSLTVTGGICIGFF</sequence>
<dbReference type="Pfam" id="PF18906">
    <property type="entry name" value="Phage_tube_2"/>
    <property type="match status" value="1"/>
</dbReference>